<name>A0ABV3Q9M7_9GAMM</name>
<sequence>MVTSTSAIQAARKDFIAFLDEIGTTLTQVQAYRDGLQDVAAMAPEFGNLHARSSAIDGIGLFTARALQRNELVAPARIQGVETLAGRYINHSPHPNARMVAGMDGTPMIVALKSIKGDCEQEITMDYRQARRELGFTKKIGGSADITGHST</sequence>
<dbReference type="CDD" id="cd08161">
    <property type="entry name" value="SET"/>
    <property type="match status" value="1"/>
</dbReference>
<dbReference type="SUPFAM" id="SSF82199">
    <property type="entry name" value="SET domain"/>
    <property type="match status" value="1"/>
</dbReference>
<comment type="caution">
    <text evidence="1">The sequence shown here is derived from an EMBL/GenBank/DDBJ whole genome shotgun (WGS) entry which is preliminary data.</text>
</comment>
<keyword evidence="1" id="KW-0489">Methyltransferase</keyword>
<gene>
    <name evidence="1" type="ORF">ABQJ54_02075</name>
</gene>
<dbReference type="Gene3D" id="2.170.270.10">
    <property type="entry name" value="SET domain"/>
    <property type="match status" value="1"/>
</dbReference>
<evidence type="ECO:0000313" key="1">
    <source>
        <dbReference type="EMBL" id="MEW9570533.1"/>
    </source>
</evidence>
<dbReference type="GO" id="GO:0032259">
    <property type="term" value="P:methylation"/>
    <property type="evidence" value="ECO:0007669"/>
    <property type="project" value="UniProtKB-KW"/>
</dbReference>
<dbReference type="GO" id="GO:0008168">
    <property type="term" value="F:methyltransferase activity"/>
    <property type="evidence" value="ECO:0007669"/>
    <property type="project" value="UniProtKB-KW"/>
</dbReference>
<proteinExistence type="predicted"/>
<dbReference type="RefSeq" id="WP_367852619.1">
    <property type="nucleotide sequence ID" value="NZ_JBFOHK010000001.1"/>
</dbReference>
<protein>
    <submittedName>
        <fullName evidence="1">SET domain-containing protein</fullName>
        <ecNumber evidence="1">2.1.1.-</ecNumber>
    </submittedName>
</protein>
<accession>A0ABV3Q9M7</accession>
<organism evidence="1 2">
    <name type="scientific">Rhodanobacter lycopersici</name>
    <dbReference type="NCBI Taxonomy" id="3162487"/>
    <lineage>
        <taxon>Bacteria</taxon>
        <taxon>Pseudomonadati</taxon>
        <taxon>Pseudomonadota</taxon>
        <taxon>Gammaproteobacteria</taxon>
        <taxon>Lysobacterales</taxon>
        <taxon>Rhodanobacteraceae</taxon>
        <taxon>Rhodanobacter</taxon>
    </lineage>
</organism>
<dbReference type="EC" id="2.1.1.-" evidence="1"/>
<keyword evidence="2" id="KW-1185">Reference proteome</keyword>
<dbReference type="EMBL" id="JBFOHK010000001">
    <property type="protein sequence ID" value="MEW9570533.1"/>
    <property type="molecule type" value="Genomic_DNA"/>
</dbReference>
<dbReference type="Proteomes" id="UP001556220">
    <property type="component" value="Unassembled WGS sequence"/>
</dbReference>
<dbReference type="InterPro" id="IPR046341">
    <property type="entry name" value="SET_dom_sf"/>
</dbReference>
<keyword evidence="1" id="KW-0808">Transferase</keyword>
<evidence type="ECO:0000313" key="2">
    <source>
        <dbReference type="Proteomes" id="UP001556220"/>
    </source>
</evidence>
<reference evidence="1 2" key="1">
    <citation type="submission" date="2024-06" db="EMBL/GenBank/DDBJ databases">
        <authorList>
            <person name="Woo H."/>
        </authorList>
    </citation>
    <scope>NUCLEOTIDE SEQUENCE [LARGE SCALE GENOMIC DNA]</scope>
    <source>
        <strain evidence="1 2">Si-c</strain>
    </source>
</reference>